<comment type="caution">
    <text evidence="1">The sequence shown here is derived from an EMBL/GenBank/DDBJ whole genome shotgun (WGS) entry which is preliminary data.</text>
</comment>
<accession>A0A0W0X4U4</accession>
<dbReference type="PATRIC" id="fig|29423.5.peg.987"/>
<proteinExistence type="predicted"/>
<name>A0A0W0X4U4_9GAMM</name>
<dbReference type="Proteomes" id="UP000054858">
    <property type="component" value="Unassembled WGS sequence"/>
</dbReference>
<gene>
    <name evidence="1" type="ORF">Loak_0939</name>
</gene>
<reference evidence="1 2" key="1">
    <citation type="submission" date="2015-11" db="EMBL/GenBank/DDBJ databases">
        <title>Genomic analysis of 38 Legionella species identifies large and diverse effector repertoires.</title>
        <authorList>
            <person name="Burstein D."/>
            <person name="Amaro F."/>
            <person name="Zusman T."/>
            <person name="Lifshitz Z."/>
            <person name="Cohen O."/>
            <person name="Gilbert J.A."/>
            <person name="Pupko T."/>
            <person name="Shuman H.A."/>
            <person name="Segal G."/>
        </authorList>
    </citation>
    <scope>NUCLEOTIDE SEQUENCE [LARGE SCALE GENOMIC DNA]</scope>
    <source>
        <strain evidence="1 2">Oak Ridge-10</strain>
    </source>
</reference>
<evidence type="ECO:0000313" key="1">
    <source>
        <dbReference type="EMBL" id="KTD39513.1"/>
    </source>
</evidence>
<dbReference type="EMBL" id="LNYP01000019">
    <property type="protein sequence ID" value="KTD39513.1"/>
    <property type="molecule type" value="Genomic_DNA"/>
</dbReference>
<evidence type="ECO:0000313" key="2">
    <source>
        <dbReference type="Proteomes" id="UP000054858"/>
    </source>
</evidence>
<dbReference type="AlphaFoldDB" id="A0A0W0X4U4"/>
<dbReference type="RefSeq" id="WP_025385596.1">
    <property type="nucleotide sequence ID" value="NZ_LCUA01000032.1"/>
</dbReference>
<organism evidence="1 2">
    <name type="scientific">Legionella oakridgensis</name>
    <dbReference type="NCBI Taxonomy" id="29423"/>
    <lineage>
        <taxon>Bacteria</taxon>
        <taxon>Pseudomonadati</taxon>
        <taxon>Pseudomonadota</taxon>
        <taxon>Gammaproteobacteria</taxon>
        <taxon>Legionellales</taxon>
        <taxon>Legionellaceae</taxon>
        <taxon>Legionella</taxon>
    </lineage>
</organism>
<sequence>MIPRVSFFAASAVKESIPVLKNATPVVQRAAQRFFSAAAHSTDYLRAQQEAFARRAKPVEVNHLPKGARFVGPNVQVHEPDLLDSVPLYERSSLAKLSEQEKEALLEMKKRYLGRLVEYEVREDIPCVTSKTEQGAPVHHVHHRALKMRYPSEPLEELLSSSTPTSPRR</sequence>
<protein>
    <submittedName>
        <fullName evidence="1">Uncharacterized protein</fullName>
    </submittedName>
</protein>